<accession>A0A7J7ZCU8</accession>
<sequence length="134" mass="15038">MWQNKKAERDRTKKGNAERVVNLKEYLTLALKMKEKGNKPKNARGLLRLRMTTNLQPTRNQTLSPTMVQDPGGILLGNSRCELQFLHGLQRAAGRSRRVQDSLLICMPGMMLKMAGSLDSAATHEIKEALHTPS</sequence>
<comment type="caution">
    <text evidence="1">The sequence shown here is derived from an EMBL/GenBank/DDBJ whole genome shotgun (WGS) entry which is preliminary data.</text>
</comment>
<dbReference type="EMBL" id="JACAGC010000004">
    <property type="protein sequence ID" value="KAF6372001.1"/>
    <property type="molecule type" value="Genomic_DNA"/>
</dbReference>
<organism evidence="1 2">
    <name type="scientific">Rhinolophus ferrumequinum</name>
    <name type="common">Greater horseshoe bat</name>
    <dbReference type="NCBI Taxonomy" id="59479"/>
    <lineage>
        <taxon>Eukaryota</taxon>
        <taxon>Metazoa</taxon>
        <taxon>Chordata</taxon>
        <taxon>Craniata</taxon>
        <taxon>Vertebrata</taxon>
        <taxon>Euteleostomi</taxon>
        <taxon>Mammalia</taxon>
        <taxon>Eutheria</taxon>
        <taxon>Laurasiatheria</taxon>
        <taxon>Chiroptera</taxon>
        <taxon>Yinpterochiroptera</taxon>
        <taxon>Rhinolophoidea</taxon>
        <taxon>Rhinolophidae</taxon>
        <taxon>Rhinolophinae</taxon>
        <taxon>Rhinolophus</taxon>
    </lineage>
</organism>
<evidence type="ECO:0000313" key="2">
    <source>
        <dbReference type="Proteomes" id="UP000585614"/>
    </source>
</evidence>
<reference evidence="1 2" key="1">
    <citation type="journal article" date="2020" name="Nature">
        <title>Six reference-quality genomes reveal evolution of bat adaptations.</title>
        <authorList>
            <person name="Jebb D."/>
            <person name="Huang Z."/>
            <person name="Pippel M."/>
            <person name="Hughes G.M."/>
            <person name="Lavrichenko K."/>
            <person name="Devanna P."/>
            <person name="Winkler S."/>
            <person name="Jermiin L.S."/>
            <person name="Skirmuntt E.C."/>
            <person name="Katzourakis A."/>
            <person name="Burkitt-Gray L."/>
            <person name="Ray D.A."/>
            <person name="Sullivan K.A.M."/>
            <person name="Roscito J.G."/>
            <person name="Kirilenko B.M."/>
            <person name="Davalos L.M."/>
            <person name="Corthals A.P."/>
            <person name="Power M.L."/>
            <person name="Jones G."/>
            <person name="Ransome R.D."/>
            <person name="Dechmann D.K.N."/>
            <person name="Locatelli A.G."/>
            <person name="Puechmaille S.J."/>
            <person name="Fedrigo O."/>
            <person name="Jarvis E.D."/>
            <person name="Hiller M."/>
            <person name="Vernes S.C."/>
            <person name="Myers E.W."/>
            <person name="Teeling E.C."/>
        </authorList>
    </citation>
    <scope>NUCLEOTIDE SEQUENCE [LARGE SCALE GENOMIC DNA]</scope>
    <source>
        <strain evidence="1">MRhiFer1</strain>
        <tissue evidence="1">Lung</tissue>
    </source>
</reference>
<dbReference type="AlphaFoldDB" id="A0A7J7ZCU8"/>
<proteinExistence type="predicted"/>
<protein>
    <submittedName>
        <fullName evidence="1">Uncharacterized protein</fullName>
    </submittedName>
</protein>
<dbReference type="Proteomes" id="UP000585614">
    <property type="component" value="Unassembled WGS sequence"/>
</dbReference>
<gene>
    <name evidence="1" type="ORF">mRhiFer1_009740</name>
</gene>
<name>A0A7J7ZCU8_RHIFE</name>
<evidence type="ECO:0000313" key="1">
    <source>
        <dbReference type="EMBL" id="KAF6372001.1"/>
    </source>
</evidence>